<feature type="transmembrane region" description="Helical" evidence="6">
    <location>
        <begin position="29"/>
        <end position="49"/>
    </location>
</feature>
<feature type="transmembrane region" description="Helical" evidence="6">
    <location>
        <begin position="140"/>
        <end position="163"/>
    </location>
</feature>
<evidence type="ECO:0000256" key="3">
    <source>
        <dbReference type="ARBA" id="ARBA00022692"/>
    </source>
</evidence>
<feature type="transmembrane region" description="Helical" evidence="6">
    <location>
        <begin position="55"/>
        <end position="72"/>
    </location>
</feature>
<name>A0A646QFJ9_9MYRI</name>
<dbReference type="GO" id="GO:0019899">
    <property type="term" value="F:enzyme binding"/>
    <property type="evidence" value="ECO:0007669"/>
    <property type="project" value="TreeGrafter"/>
</dbReference>
<dbReference type="PANTHER" id="PTHR23291">
    <property type="entry name" value="BAX INHIBITOR-RELATED"/>
    <property type="match status" value="1"/>
</dbReference>
<dbReference type="CDD" id="cd10430">
    <property type="entry name" value="BI-1"/>
    <property type="match status" value="1"/>
</dbReference>
<dbReference type="PANTHER" id="PTHR23291:SF32">
    <property type="entry name" value="BAX INHIBITOR 1"/>
    <property type="match status" value="1"/>
</dbReference>
<feature type="transmembrane region" description="Helical" evidence="6">
    <location>
        <begin position="84"/>
        <end position="106"/>
    </location>
</feature>
<dbReference type="GO" id="GO:0031966">
    <property type="term" value="C:mitochondrial membrane"/>
    <property type="evidence" value="ECO:0007669"/>
    <property type="project" value="TreeGrafter"/>
</dbReference>
<evidence type="ECO:0000313" key="7">
    <source>
        <dbReference type="EMBL" id="MUP40512.1"/>
    </source>
</evidence>
<evidence type="ECO:0000256" key="2">
    <source>
        <dbReference type="ARBA" id="ARBA00010350"/>
    </source>
</evidence>
<keyword evidence="3 6" id="KW-0812">Transmembrane</keyword>
<evidence type="ECO:0000256" key="6">
    <source>
        <dbReference type="RuleBase" id="RU004379"/>
    </source>
</evidence>
<reference evidence="7" key="1">
    <citation type="submission" date="2018-11" db="EMBL/GenBank/DDBJ databases">
        <title>Venom-gland transcriptomics and venom proteomics of the Florida green centipede (Hemiscolopendra marginata) reveal sex-based variation in a centipede venom.</title>
        <authorList>
            <person name="Nystrom G.S."/>
            <person name="Ward M.J."/>
            <person name="Ellsworth S.A."/>
            <person name="Rokyta D.R."/>
        </authorList>
    </citation>
    <scope>NUCLEOTIDE SEQUENCE</scope>
    <source>
        <tissue evidence="7">Venom gland</tissue>
    </source>
</reference>
<feature type="transmembrane region" description="Helical" evidence="6">
    <location>
        <begin position="169"/>
        <end position="186"/>
    </location>
</feature>
<feature type="transmembrane region" description="Helical" evidence="6">
    <location>
        <begin position="112"/>
        <end position="133"/>
    </location>
</feature>
<sequence>MANVRGFQTFFVNLDAKLEPQVKLHLRNVYSCLSLSLLTAAVGAYIHVFTDILKGSIWISLLGIVFLILLKATPNDGKNGLMRLGFLEGFALTSGLSFGPLLDMVIMIDPSIIPTALLGTGLIFICFTFASLLSDQRRWLYLGGTLMSLLSWMLMLSLFNLFFRSQLLFQIHLYGGLFLMCGFIAYDTQLILDKCRKGDRDYMWHAVELFIDFIEVFRSLLIILSQKEQKKKEKK</sequence>
<keyword evidence="5 6" id="KW-0472">Membrane</keyword>
<accession>A0A646QFJ9</accession>
<dbReference type="Pfam" id="PF01027">
    <property type="entry name" value="Bax1-I"/>
    <property type="match status" value="1"/>
</dbReference>
<organism evidence="7">
    <name type="scientific">Hemiscolopendra marginata</name>
    <dbReference type="NCBI Taxonomy" id="943146"/>
    <lineage>
        <taxon>Eukaryota</taxon>
        <taxon>Metazoa</taxon>
        <taxon>Ecdysozoa</taxon>
        <taxon>Arthropoda</taxon>
        <taxon>Myriapoda</taxon>
        <taxon>Chilopoda</taxon>
        <taxon>Pleurostigmophora</taxon>
        <taxon>Scolopendromorpha</taxon>
        <taxon>Scolopendridae</taxon>
        <taxon>Hemiscolopendra</taxon>
    </lineage>
</organism>
<dbReference type="GO" id="GO:2001234">
    <property type="term" value="P:negative regulation of apoptotic signaling pathway"/>
    <property type="evidence" value="ECO:0007669"/>
    <property type="project" value="TreeGrafter"/>
</dbReference>
<protein>
    <submittedName>
        <fullName evidence="7">BaxInh</fullName>
    </submittedName>
</protein>
<dbReference type="AlphaFoldDB" id="A0A646QFJ9"/>
<comment type="subcellular location">
    <subcellularLocation>
        <location evidence="1">Membrane</location>
        <topology evidence="1">Multi-pass membrane protein</topology>
    </subcellularLocation>
</comment>
<evidence type="ECO:0000256" key="4">
    <source>
        <dbReference type="ARBA" id="ARBA00022989"/>
    </source>
</evidence>
<dbReference type="GO" id="GO:0033119">
    <property type="term" value="P:negative regulation of RNA splicing"/>
    <property type="evidence" value="ECO:0007669"/>
    <property type="project" value="TreeGrafter"/>
</dbReference>
<proteinExistence type="inferred from homology"/>
<evidence type="ECO:0000256" key="5">
    <source>
        <dbReference type="ARBA" id="ARBA00023136"/>
    </source>
</evidence>
<evidence type="ECO:0000256" key="1">
    <source>
        <dbReference type="ARBA" id="ARBA00004141"/>
    </source>
</evidence>
<keyword evidence="4 6" id="KW-1133">Transmembrane helix</keyword>
<dbReference type="InterPro" id="IPR006214">
    <property type="entry name" value="Bax_inhibitor_1-related"/>
</dbReference>
<dbReference type="GO" id="GO:0034620">
    <property type="term" value="P:cellular response to unfolded protein"/>
    <property type="evidence" value="ECO:0007669"/>
    <property type="project" value="TreeGrafter"/>
</dbReference>
<comment type="similarity">
    <text evidence="2 6">Belongs to the BI1 family.</text>
</comment>
<dbReference type="EMBL" id="GHBY01000335">
    <property type="protein sequence ID" value="MUP40512.1"/>
    <property type="molecule type" value="Transcribed_RNA"/>
</dbReference>